<sequence>MHRLSPELFGQLCSGTAGTATMRALATSEWSRRRLQLRAVLETAVDQRSSAAVDAAWRLLERAETRSAEEVRAVLMSPGVGVWLRHVLHQAQQSGDLDLEHLNLVAAAAALRTGIPFALTVPVSHGCVVLPSLGWVRVRMSFPVARAELRSVPGGAELTALRRSLDLRLDADSPHFTRSWSHTTPRSAAGELTVAIDDHDPYREFGDPRPPRPLDEDERGEWTKLIDAAWAELSELQPERARELAACIGTISPLEPESGTIGASSRGAFGAIAMSPVASPEMMAEVLVHELQHNKLNALMNLVEIAVDDGTRYLAPWRADPRPLPGLLHGVYSFAAVVEFWELRRNTGEESARRQADFHLAHHREQLRRAMASIDSAAGLTALGRGLVGAVARRLAASEEVEVSPETAEIAAALCEEHRLAWRIRNLAPDESVVRAAVDAWSCRGTPPDVGEGAVVADRRRVGTSARPRLLRLRALDPPAFDRLAQDPDVALVAGSPERALRGYVEALAIDGGDHGAWVGLGLAMRASGARTGGTLVSHPELVVEVHRRVVALGGAPPPAVEFAEWFAAG</sequence>
<dbReference type="AlphaFoldDB" id="A0A561U9M4"/>
<protein>
    <submittedName>
        <fullName evidence="1">HEXXH motif-containing protein</fullName>
    </submittedName>
</protein>
<organism evidence="1 2">
    <name type="scientific">Saccharopolyspora dendranthemae</name>
    <dbReference type="NCBI Taxonomy" id="1181886"/>
    <lineage>
        <taxon>Bacteria</taxon>
        <taxon>Bacillati</taxon>
        <taxon>Actinomycetota</taxon>
        <taxon>Actinomycetes</taxon>
        <taxon>Pseudonocardiales</taxon>
        <taxon>Pseudonocardiaceae</taxon>
        <taxon>Saccharopolyspora</taxon>
    </lineage>
</organism>
<dbReference type="EMBL" id="VIWX01000002">
    <property type="protein sequence ID" value="TWF96066.1"/>
    <property type="molecule type" value="Genomic_DNA"/>
</dbReference>
<evidence type="ECO:0000313" key="1">
    <source>
        <dbReference type="EMBL" id="TWF96066.1"/>
    </source>
</evidence>
<dbReference type="Proteomes" id="UP000316184">
    <property type="component" value="Unassembled WGS sequence"/>
</dbReference>
<accession>A0A561U9M4</accession>
<dbReference type="InterPro" id="IPR026337">
    <property type="entry name" value="AKG_HExxH"/>
</dbReference>
<evidence type="ECO:0000313" key="2">
    <source>
        <dbReference type="Proteomes" id="UP000316184"/>
    </source>
</evidence>
<dbReference type="NCBIfam" id="TIGR04267">
    <property type="entry name" value="mod_HExxH"/>
    <property type="match status" value="1"/>
</dbReference>
<comment type="caution">
    <text evidence="1">The sequence shown here is derived from an EMBL/GenBank/DDBJ whole genome shotgun (WGS) entry which is preliminary data.</text>
</comment>
<gene>
    <name evidence="1" type="ORF">FHU35_121067</name>
</gene>
<name>A0A561U9M4_9PSEU</name>
<reference evidence="1 2" key="1">
    <citation type="submission" date="2019-06" db="EMBL/GenBank/DDBJ databases">
        <title>Sequencing the genomes of 1000 actinobacteria strains.</title>
        <authorList>
            <person name="Klenk H.-P."/>
        </authorList>
    </citation>
    <scope>NUCLEOTIDE SEQUENCE [LARGE SCALE GENOMIC DNA]</scope>
    <source>
        <strain evidence="1 2">DSM 46699</strain>
    </source>
</reference>
<keyword evidence="2" id="KW-1185">Reference proteome</keyword>
<proteinExistence type="predicted"/>